<dbReference type="PANTHER" id="PTHR43806">
    <property type="entry name" value="PEPTIDASE S8"/>
    <property type="match status" value="1"/>
</dbReference>
<dbReference type="InterPro" id="IPR000209">
    <property type="entry name" value="Peptidase_S8/S53_dom"/>
</dbReference>
<feature type="active site" description="Charge relay system" evidence="6">
    <location>
        <position position="388"/>
    </location>
</feature>
<dbReference type="PROSITE" id="PS00138">
    <property type="entry name" value="SUBTILASE_SER"/>
    <property type="match status" value="1"/>
</dbReference>
<sequence>MKTIETAGRGRGNRFARSTLSAAIASGLALAAVLPASAQSYQDPGRLGDPASWRTAEFQADWGLAAIGAEYAYARGLTGRGVRLGVYDTGVALQHGEFAGRNHGAISIGMAGCQNTTIVRGPGNCFFTDGRVSEIDAYYLGRTIPSNLSFGGTGARLILQYNAHGTHVAGTMAANRNGTGMHGVAFGADLTSARLFFNRVVEYYVDGSGRIVTRTNTTGPDTATTVSMFNQLGAAGVRAINHSWGLSSEPTTRTALDAIYRNTANADYLRTAFVNPTLRYQTIQVWAAGNNSGNIAGIYATLPRLAPEVEPYWLSVVNLAQNGSLSASSSICGFSANWCITAPGTGIASSVVTGTITGRVIEGADGSMRLLIDSERPEYGYANYTGTSMAAPHVTGALGLLMERFPYLNNAQVRDVLLTTARDLGAPGVDPIYGWGLMDLRRAIEGPGQIRVDTNVVMNQRAGGAQTWDGAAWDNWTNNIGGPGRLTKSGIGWLRLSGTNSFNGLTVNDGVLELSGTNRLGSTIINGGWGLVSRTGVLANAVTVNSGTFVVNGVQSGGLLTVNRGGALAGTGTVGTTVVNGTVAPGNSIGTLTVNGNYTQQVGSIFEAEVNGLGASDRINVTGRANLLGGTVRVLAGPNDYLLGQRYTLLTAAGGVAGAFQAVDSSAFSPFLRFSLGYAPNSVAMDVSRGRALATAAGTQNQSAVAAAADALPMTHVLAQRLTQLFPAQAPAAFDALSGEVHSSTSAILVDEARHVREAALARAMPLRSPSGDDSGITAWAQVTGGGDALRSDGNAARADSQSSSLLVGVDHAAAGGWRFGALAGSGRSDLQVEDRASRSNVDSRHFGVYAGNAWGAFQMRAGATYARHDVDTERTVAFPGFQDRNRARYDASSVQAFVEGGYRVERSDWAVEPFLQLASVAVDSDRFVETGGAAALSGQTEETRAGLATVGMRFERGLKAAGQDASWLFVRGGIGWRHASGDLNAATTAAWSGGSAFTVEGAGIAESAAVANLGLGAWVTESSLLELGYSGQFDDEARNHGVNLRYSVGF</sequence>
<gene>
    <name evidence="9" type="ORF">ACFFGH_14345</name>
</gene>
<evidence type="ECO:0000259" key="8">
    <source>
        <dbReference type="PROSITE" id="PS51208"/>
    </source>
</evidence>
<evidence type="ECO:0000256" key="1">
    <source>
        <dbReference type="ARBA" id="ARBA00011073"/>
    </source>
</evidence>
<feature type="chain" id="PRO_5045730200" evidence="7">
    <location>
        <begin position="32"/>
        <end position="1051"/>
    </location>
</feature>
<dbReference type="Gene3D" id="2.40.128.130">
    <property type="entry name" value="Autotransporter beta-domain"/>
    <property type="match status" value="1"/>
</dbReference>
<dbReference type="PROSITE" id="PS51892">
    <property type="entry name" value="SUBTILASE"/>
    <property type="match status" value="1"/>
</dbReference>
<keyword evidence="4 6" id="KW-0378">Hydrolase</keyword>
<evidence type="ECO:0000313" key="10">
    <source>
        <dbReference type="Proteomes" id="UP001589896"/>
    </source>
</evidence>
<dbReference type="Gene3D" id="3.40.50.200">
    <property type="entry name" value="Peptidase S8/S53 domain"/>
    <property type="match status" value="1"/>
</dbReference>
<dbReference type="Pfam" id="PF03797">
    <property type="entry name" value="Autotransporter"/>
    <property type="match status" value="1"/>
</dbReference>
<dbReference type="PANTHER" id="PTHR43806:SF11">
    <property type="entry name" value="CEREVISIN-RELATED"/>
    <property type="match status" value="1"/>
</dbReference>
<dbReference type="CDD" id="cd04848">
    <property type="entry name" value="Peptidases_S8_Autotransporter_serine_protease_like"/>
    <property type="match status" value="1"/>
</dbReference>
<dbReference type="SMART" id="SM00869">
    <property type="entry name" value="Autotransporter"/>
    <property type="match status" value="1"/>
</dbReference>
<dbReference type="InterPro" id="IPR036852">
    <property type="entry name" value="Peptidase_S8/S53_dom_sf"/>
</dbReference>
<keyword evidence="2 6" id="KW-0645">Protease</keyword>
<dbReference type="InterPro" id="IPR015500">
    <property type="entry name" value="Peptidase_S8_subtilisin-rel"/>
</dbReference>
<protein>
    <submittedName>
        <fullName evidence="9">Autotransporter domain-containing protein</fullName>
    </submittedName>
</protein>
<dbReference type="PROSITE" id="PS00137">
    <property type="entry name" value="SUBTILASE_HIS"/>
    <property type="match status" value="1"/>
</dbReference>
<dbReference type="InterPro" id="IPR036709">
    <property type="entry name" value="Autotransporte_beta_dom_sf"/>
</dbReference>
<keyword evidence="5 6" id="KW-0720">Serine protease</keyword>
<feature type="domain" description="Autotransporter" evidence="8">
    <location>
        <begin position="772"/>
        <end position="1051"/>
    </location>
</feature>
<feature type="active site" description="Charge relay system" evidence="6">
    <location>
        <position position="88"/>
    </location>
</feature>
<comment type="caution">
    <text evidence="9">The sequence shown here is derived from an EMBL/GenBank/DDBJ whole genome shotgun (WGS) entry which is preliminary data.</text>
</comment>
<evidence type="ECO:0000256" key="2">
    <source>
        <dbReference type="ARBA" id="ARBA00022670"/>
    </source>
</evidence>
<evidence type="ECO:0000313" key="9">
    <source>
        <dbReference type="EMBL" id="MFC0679021.1"/>
    </source>
</evidence>
<dbReference type="EMBL" id="JBHLTG010000003">
    <property type="protein sequence ID" value="MFC0679021.1"/>
    <property type="molecule type" value="Genomic_DNA"/>
</dbReference>
<accession>A0ABV6RQC5</accession>
<comment type="similarity">
    <text evidence="1 6">Belongs to the peptidase S8 family.</text>
</comment>
<dbReference type="PROSITE" id="PS51208">
    <property type="entry name" value="AUTOTRANSPORTER"/>
    <property type="match status" value="1"/>
</dbReference>
<dbReference type="InterPro" id="IPR050131">
    <property type="entry name" value="Peptidase_S8_subtilisin-like"/>
</dbReference>
<dbReference type="RefSeq" id="WP_386669371.1">
    <property type="nucleotide sequence ID" value="NZ_JBHLTG010000003.1"/>
</dbReference>
<dbReference type="InterPro" id="IPR023828">
    <property type="entry name" value="Peptidase_S8_Ser-AS"/>
</dbReference>
<evidence type="ECO:0000256" key="5">
    <source>
        <dbReference type="ARBA" id="ARBA00022825"/>
    </source>
</evidence>
<keyword evidence="10" id="KW-1185">Reference proteome</keyword>
<dbReference type="Proteomes" id="UP001589896">
    <property type="component" value="Unassembled WGS sequence"/>
</dbReference>
<dbReference type="InterPro" id="IPR006315">
    <property type="entry name" value="OM_autotransptr_brl_dom"/>
</dbReference>
<keyword evidence="3 7" id="KW-0732">Signal</keyword>
<reference evidence="9 10" key="1">
    <citation type="submission" date="2024-09" db="EMBL/GenBank/DDBJ databases">
        <authorList>
            <person name="Sun Q."/>
            <person name="Mori K."/>
        </authorList>
    </citation>
    <scope>NUCLEOTIDE SEQUENCE [LARGE SCALE GENOMIC DNA]</scope>
    <source>
        <strain evidence="9 10">KCTC 23076</strain>
    </source>
</reference>
<dbReference type="InterPro" id="IPR034061">
    <property type="entry name" value="Peptidases_S8_Autotransporter"/>
</dbReference>
<dbReference type="SUPFAM" id="SSF52743">
    <property type="entry name" value="Subtilisin-like"/>
    <property type="match status" value="1"/>
</dbReference>
<dbReference type="NCBIfam" id="TIGR01414">
    <property type="entry name" value="autotrans_barl"/>
    <property type="match status" value="1"/>
</dbReference>
<name>A0ABV6RQC5_9GAMM</name>
<dbReference type="InterPro" id="IPR022398">
    <property type="entry name" value="Peptidase_S8_His-AS"/>
</dbReference>
<feature type="signal peptide" evidence="7">
    <location>
        <begin position="1"/>
        <end position="31"/>
    </location>
</feature>
<organism evidence="9 10">
    <name type="scientific">Lysobacter korlensis</name>
    <dbReference type="NCBI Taxonomy" id="553636"/>
    <lineage>
        <taxon>Bacteria</taxon>
        <taxon>Pseudomonadati</taxon>
        <taxon>Pseudomonadota</taxon>
        <taxon>Gammaproteobacteria</taxon>
        <taxon>Lysobacterales</taxon>
        <taxon>Lysobacteraceae</taxon>
        <taxon>Lysobacter</taxon>
    </lineage>
</organism>
<dbReference type="InterPro" id="IPR005546">
    <property type="entry name" value="Autotransporte_beta"/>
</dbReference>
<dbReference type="Pfam" id="PF00082">
    <property type="entry name" value="Peptidase_S8"/>
    <property type="match status" value="1"/>
</dbReference>
<feature type="active site" description="Charge relay system" evidence="6">
    <location>
        <position position="164"/>
    </location>
</feature>
<evidence type="ECO:0000256" key="6">
    <source>
        <dbReference type="PROSITE-ProRule" id="PRU01240"/>
    </source>
</evidence>
<evidence type="ECO:0000256" key="3">
    <source>
        <dbReference type="ARBA" id="ARBA00022729"/>
    </source>
</evidence>
<dbReference type="PRINTS" id="PR00723">
    <property type="entry name" value="SUBTILISIN"/>
</dbReference>
<proteinExistence type="inferred from homology"/>
<evidence type="ECO:0000256" key="7">
    <source>
        <dbReference type="SAM" id="SignalP"/>
    </source>
</evidence>
<dbReference type="SUPFAM" id="SSF103515">
    <property type="entry name" value="Autotransporter"/>
    <property type="match status" value="1"/>
</dbReference>
<evidence type="ECO:0000256" key="4">
    <source>
        <dbReference type="ARBA" id="ARBA00022801"/>
    </source>
</evidence>